<dbReference type="EMBL" id="BSOB01000036">
    <property type="protein sequence ID" value="GLQ94189.1"/>
    <property type="molecule type" value="Genomic_DNA"/>
</dbReference>
<dbReference type="RefSeq" id="WP_284321894.1">
    <property type="nucleotide sequence ID" value="NZ_BSOB01000036.1"/>
</dbReference>
<organism evidence="1 2">
    <name type="scientific">Dyella acidisoli</name>
    <dbReference type="NCBI Taxonomy" id="1867834"/>
    <lineage>
        <taxon>Bacteria</taxon>
        <taxon>Pseudomonadati</taxon>
        <taxon>Pseudomonadota</taxon>
        <taxon>Gammaproteobacteria</taxon>
        <taxon>Lysobacterales</taxon>
        <taxon>Rhodanobacteraceae</taxon>
        <taxon>Dyella</taxon>
    </lineage>
</organism>
<proteinExistence type="predicted"/>
<name>A0ABQ5XV18_9GAMM</name>
<accession>A0ABQ5XV18</accession>
<sequence>MSDEYERLQRWGVWLPKKLLARWRQVATKRGMTAPKLLTLVMTRVLDGAEAEVGLDEKSAKATKGRLFITHPKGAGGN</sequence>
<comment type="caution">
    <text evidence="1">The sequence shown here is derived from an EMBL/GenBank/DDBJ whole genome shotgun (WGS) entry which is preliminary data.</text>
</comment>
<dbReference type="Proteomes" id="UP001156670">
    <property type="component" value="Unassembled WGS sequence"/>
</dbReference>
<evidence type="ECO:0000313" key="2">
    <source>
        <dbReference type="Proteomes" id="UP001156670"/>
    </source>
</evidence>
<keyword evidence="2" id="KW-1185">Reference proteome</keyword>
<protein>
    <submittedName>
        <fullName evidence="1">Uncharacterized protein</fullName>
    </submittedName>
</protein>
<gene>
    <name evidence="1" type="ORF">GCM10007901_31400</name>
</gene>
<evidence type="ECO:0000313" key="1">
    <source>
        <dbReference type="EMBL" id="GLQ94189.1"/>
    </source>
</evidence>
<reference evidence="2" key="1">
    <citation type="journal article" date="2019" name="Int. J. Syst. Evol. Microbiol.">
        <title>The Global Catalogue of Microorganisms (GCM) 10K type strain sequencing project: providing services to taxonomists for standard genome sequencing and annotation.</title>
        <authorList>
            <consortium name="The Broad Institute Genomics Platform"/>
            <consortium name="The Broad Institute Genome Sequencing Center for Infectious Disease"/>
            <person name="Wu L."/>
            <person name="Ma J."/>
        </authorList>
    </citation>
    <scope>NUCLEOTIDE SEQUENCE [LARGE SCALE GENOMIC DNA]</scope>
    <source>
        <strain evidence="2">NBRC 111980</strain>
    </source>
</reference>